<evidence type="ECO:0000256" key="6">
    <source>
        <dbReference type="ARBA" id="ARBA00022989"/>
    </source>
</evidence>
<evidence type="ECO:0000313" key="10">
    <source>
        <dbReference type="EMBL" id="TDF95928.1"/>
    </source>
</evidence>
<keyword evidence="5 8" id="KW-0812">Transmembrane</keyword>
<dbReference type="GO" id="GO:0005886">
    <property type="term" value="C:plasma membrane"/>
    <property type="evidence" value="ECO:0007669"/>
    <property type="project" value="UniProtKB-SubCell"/>
</dbReference>
<dbReference type="OrthoDB" id="9782004at2"/>
<comment type="caution">
    <text evidence="10">The sequence shown here is derived from an EMBL/GenBank/DDBJ whole genome shotgun (WGS) entry which is preliminary data.</text>
</comment>
<feature type="transmembrane region" description="Helical" evidence="8">
    <location>
        <begin position="189"/>
        <end position="215"/>
    </location>
</feature>
<feature type="transmembrane region" description="Helical" evidence="8">
    <location>
        <begin position="235"/>
        <end position="258"/>
    </location>
</feature>
<keyword evidence="11" id="KW-1185">Reference proteome</keyword>
<keyword evidence="2 8" id="KW-0813">Transport</keyword>
<evidence type="ECO:0000256" key="7">
    <source>
        <dbReference type="ARBA" id="ARBA00023136"/>
    </source>
</evidence>
<evidence type="ECO:0000313" key="11">
    <source>
        <dbReference type="Proteomes" id="UP000295636"/>
    </source>
</evidence>
<sequence>MSRFNMIHLSIILLKLFNRLLLLLAFVFVLLPMVLMLMVAFSDVEFFTFPPEKLSFRWFKAMLDNRGYMTSIVNSLELASVSAVISTLVSIPAALALRKGGYKAVETVIVAPLFFPTVIWSLGLLQLYGVIGIRGTFVSLTLAHSVMIAPFIFRIVFQSLGEMNSRFEEAAHSLGATKWMTFRRITLPLILPGVIVGAVFGFLISFTDVTLTAFISSSGDAPFPVRVYSEQRTAGLNPIVLVWSTIITVVIFIISIIGEKFARWSRYF</sequence>
<evidence type="ECO:0000256" key="4">
    <source>
        <dbReference type="ARBA" id="ARBA00022519"/>
    </source>
</evidence>
<dbReference type="Proteomes" id="UP000295636">
    <property type="component" value="Unassembled WGS sequence"/>
</dbReference>
<dbReference type="SUPFAM" id="SSF161098">
    <property type="entry name" value="MetI-like"/>
    <property type="match status" value="1"/>
</dbReference>
<keyword evidence="7 8" id="KW-0472">Membrane</keyword>
<dbReference type="EMBL" id="SMRT01000009">
    <property type="protein sequence ID" value="TDF95928.1"/>
    <property type="molecule type" value="Genomic_DNA"/>
</dbReference>
<organism evidence="10 11">
    <name type="scientific">Paenibacillus piri</name>
    <dbReference type="NCBI Taxonomy" id="2547395"/>
    <lineage>
        <taxon>Bacteria</taxon>
        <taxon>Bacillati</taxon>
        <taxon>Bacillota</taxon>
        <taxon>Bacilli</taxon>
        <taxon>Bacillales</taxon>
        <taxon>Paenibacillaceae</taxon>
        <taxon>Paenibacillus</taxon>
    </lineage>
</organism>
<dbReference type="Pfam" id="PF00528">
    <property type="entry name" value="BPD_transp_1"/>
    <property type="match status" value="1"/>
</dbReference>
<dbReference type="InterPro" id="IPR035906">
    <property type="entry name" value="MetI-like_sf"/>
</dbReference>
<dbReference type="InterPro" id="IPR000515">
    <property type="entry name" value="MetI-like"/>
</dbReference>
<dbReference type="AlphaFoldDB" id="A0A4R5KM27"/>
<feature type="transmembrane region" description="Helical" evidence="8">
    <location>
        <begin position="78"/>
        <end position="97"/>
    </location>
</feature>
<name>A0A4R5KM27_9BACL</name>
<dbReference type="PANTHER" id="PTHR43357">
    <property type="entry name" value="INNER MEMBRANE ABC TRANSPORTER PERMEASE PROTEIN YDCV"/>
    <property type="match status" value="1"/>
</dbReference>
<evidence type="ECO:0000256" key="8">
    <source>
        <dbReference type="RuleBase" id="RU363032"/>
    </source>
</evidence>
<keyword evidence="3" id="KW-1003">Cell membrane</keyword>
<comment type="subcellular location">
    <subcellularLocation>
        <location evidence="1">Cell inner membrane</location>
        <topology evidence="1">Multi-pass membrane protein</topology>
    </subcellularLocation>
    <subcellularLocation>
        <location evidence="8">Cell membrane</location>
        <topology evidence="8">Multi-pass membrane protein</topology>
    </subcellularLocation>
</comment>
<proteinExistence type="inferred from homology"/>
<dbReference type="CDD" id="cd06261">
    <property type="entry name" value="TM_PBP2"/>
    <property type="match status" value="1"/>
</dbReference>
<feature type="transmembrane region" description="Helical" evidence="8">
    <location>
        <begin position="137"/>
        <end position="157"/>
    </location>
</feature>
<dbReference type="GO" id="GO:0055085">
    <property type="term" value="P:transmembrane transport"/>
    <property type="evidence" value="ECO:0007669"/>
    <property type="project" value="InterPro"/>
</dbReference>
<feature type="domain" description="ABC transmembrane type-1" evidence="9">
    <location>
        <begin position="72"/>
        <end position="258"/>
    </location>
</feature>
<reference evidence="10 11" key="1">
    <citation type="submission" date="2019-03" db="EMBL/GenBank/DDBJ databases">
        <title>This is whole genome sequence of Paenibacillus sp MS74 strain.</title>
        <authorList>
            <person name="Trinh H.N."/>
        </authorList>
    </citation>
    <scope>NUCLEOTIDE SEQUENCE [LARGE SCALE GENOMIC DNA]</scope>
    <source>
        <strain evidence="10 11">MS74</strain>
    </source>
</reference>
<evidence type="ECO:0000259" key="9">
    <source>
        <dbReference type="PROSITE" id="PS50928"/>
    </source>
</evidence>
<feature type="transmembrane region" description="Helical" evidence="8">
    <location>
        <begin position="20"/>
        <end position="41"/>
    </location>
</feature>
<accession>A0A4R5KM27</accession>
<protein>
    <submittedName>
        <fullName evidence="10">ABC transporter permease</fullName>
    </submittedName>
</protein>
<dbReference type="PANTHER" id="PTHR43357:SF4">
    <property type="entry name" value="INNER MEMBRANE ABC TRANSPORTER PERMEASE PROTEIN YDCV"/>
    <property type="match status" value="1"/>
</dbReference>
<evidence type="ECO:0000256" key="3">
    <source>
        <dbReference type="ARBA" id="ARBA00022475"/>
    </source>
</evidence>
<dbReference type="PROSITE" id="PS50928">
    <property type="entry name" value="ABC_TM1"/>
    <property type="match status" value="1"/>
</dbReference>
<dbReference type="Gene3D" id="1.10.3720.10">
    <property type="entry name" value="MetI-like"/>
    <property type="match status" value="1"/>
</dbReference>
<comment type="similarity">
    <text evidence="8">Belongs to the binding-protein-dependent transport system permease family.</text>
</comment>
<dbReference type="RefSeq" id="WP_133231186.1">
    <property type="nucleotide sequence ID" value="NZ_SMRT01000009.1"/>
</dbReference>
<keyword evidence="6 8" id="KW-1133">Transmembrane helix</keyword>
<gene>
    <name evidence="10" type="ORF">E1757_19610</name>
</gene>
<keyword evidence="4" id="KW-0997">Cell inner membrane</keyword>
<evidence type="ECO:0000256" key="2">
    <source>
        <dbReference type="ARBA" id="ARBA00022448"/>
    </source>
</evidence>
<feature type="transmembrane region" description="Helical" evidence="8">
    <location>
        <begin position="109"/>
        <end position="131"/>
    </location>
</feature>
<evidence type="ECO:0000256" key="5">
    <source>
        <dbReference type="ARBA" id="ARBA00022692"/>
    </source>
</evidence>
<evidence type="ECO:0000256" key="1">
    <source>
        <dbReference type="ARBA" id="ARBA00004429"/>
    </source>
</evidence>